<proteinExistence type="predicted"/>
<evidence type="ECO:0000256" key="5">
    <source>
        <dbReference type="ARBA" id="ARBA00037066"/>
    </source>
</evidence>
<evidence type="ECO:0000256" key="2">
    <source>
        <dbReference type="ARBA" id="ARBA00022741"/>
    </source>
</evidence>
<dbReference type="PROSITE" id="PS00211">
    <property type="entry name" value="ABC_TRANSPORTER_1"/>
    <property type="match status" value="1"/>
</dbReference>
<evidence type="ECO:0000256" key="1">
    <source>
        <dbReference type="ARBA" id="ARBA00022448"/>
    </source>
</evidence>
<keyword evidence="2" id="KW-0547">Nucleotide-binding</keyword>
<evidence type="ECO:0000313" key="8">
    <source>
        <dbReference type="Proteomes" id="UP000321567"/>
    </source>
</evidence>
<dbReference type="InterPro" id="IPR027417">
    <property type="entry name" value="P-loop_NTPase"/>
</dbReference>
<dbReference type="GO" id="GO:0005524">
    <property type="term" value="F:ATP binding"/>
    <property type="evidence" value="ECO:0007669"/>
    <property type="project" value="UniProtKB-KW"/>
</dbReference>
<comment type="caution">
    <text evidence="7">The sequence shown here is derived from an EMBL/GenBank/DDBJ whole genome shotgun (WGS) entry which is preliminary data.</text>
</comment>
<dbReference type="PANTHER" id="PTHR42794">
    <property type="entry name" value="HEMIN IMPORT ATP-BINDING PROTEIN HMUV"/>
    <property type="match status" value="1"/>
</dbReference>
<evidence type="ECO:0000259" key="6">
    <source>
        <dbReference type="PROSITE" id="PS50893"/>
    </source>
</evidence>
<keyword evidence="1" id="KW-0813">Transport</keyword>
<reference evidence="7 8" key="1">
    <citation type="submission" date="2019-07" db="EMBL/GenBank/DDBJ databases">
        <title>Whole genome shotgun sequence of Rhodospirillum oryzae NBRC 107573.</title>
        <authorList>
            <person name="Hosoyama A."/>
            <person name="Uohara A."/>
            <person name="Ohji S."/>
            <person name="Ichikawa N."/>
        </authorList>
    </citation>
    <scope>NUCLEOTIDE SEQUENCE [LARGE SCALE GENOMIC DNA]</scope>
    <source>
        <strain evidence="7 8">NBRC 107573</strain>
    </source>
</reference>
<evidence type="ECO:0000256" key="3">
    <source>
        <dbReference type="ARBA" id="ARBA00022840"/>
    </source>
</evidence>
<dbReference type="PRINTS" id="PR00364">
    <property type="entry name" value="DISEASERSIST"/>
</dbReference>
<dbReference type="GO" id="GO:0016887">
    <property type="term" value="F:ATP hydrolysis activity"/>
    <property type="evidence" value="ECO:0007669"/>
    <property type="project" value="InterPro"/>
</dbReference>
<dbReference type="Pfam" id="PF00005">
    <property type="entry name" value="ABC_tran"/>
    <property type="match status" value="1"/>
</dbReference>
<protein>
    <submittedName>
        <fullName evidence="7">ABC transporter</fullName>
    </submittedName>
</protein>
<name>A0A512H5S6_9PROT</name>
<dbReference type="EMBL" id="BJZO01000016">
    <property type="protein sequence ID" value="GEO80774.1"/>
    <property type="molecule type" value="Genomic_DNA"/>
</dbReference>
<dbReference type="SMART" id="SM00382">
    <property type="entry name" value="AAA"/>
    <property type="match status" value="1"/>
</dbReference>
<dbReference type="OrthoDB" id="9810077at2"/>
<keyword evidence="8" id="KW-1185">Reference proteome</keyword>
<dbReference type="InterPro" id="IPR003439">
    <property type="entry name" value="ABC_transporter-like_ATP-bd"/>
</dbReference>
<accession>A0A512H5S6</accession>
<dbReference type="PROSITE" id="PS50893">
    <property type="entry name" value="ABC_TRANSPORTER_2"/>
    <property type="match status" value="1"/>
</dbReference>
<dbReference type="InterPro" id="IPR017871">
    <property type="entry name" value="ABC_transporter-like_CS"/>
</dbReference>
<dbReference type="AlphaFoldDB" id="A0A512H5S6"/>
<dbReference type="Gene3D" id="3.40.50.300">
    <property type="entry name" value="P-loop containing nucleotide triphosphate hydrolases"/>
    <property type="match status" value="1"/>
</dbReference>
<keyword evidence="4" id="KW-1278">Translocase</keyword>
<dbReference type="InterPro" id="IPR003593">
    <property type="entry name" value="AAA+_ATPase"/>
</dbReference>
<keyword evidence="3" id="KW-0067">ATP-binding</keyword>
<gene>
    <name evidence="7" type="ORF">ROR02_09050</name>
</gene>
<dbReference type="SUPFAM" id="SSF52540">
    <property type="entry name" value="P-loop containing nucleoside triphosphate hydrolases"/>
    <property type="match status" value="1"/>
</dbReference>
<comment type="function">
    <text evidence="5">Part of the ABC transporter complex HmuTUV involved in hemin import. Responsible for energy coupling to the transport system.</text>
</comment>
<dbReference type="PANTHER" id="PTHR42794:SF1">
    <property type="entry name" value="HEMIN IMPORT ATP-BINDING PROTEIN HMUV"/>
    <property type="match status" value="1"/>
</dbReference>
<dbReference type="RefSeq" id="WP_147162823.1">
    <property type="nucleotide sequence ID" value="NZ_BJZO01000016.1"/>
</dbReference>
<organism evidence="7 8">
    <name type="scientific">Pararhodospirillum oryzae</name>
    <dbReference type="NCBI Taxonomy" id="478448"/>
    <lineage>
        <taxon>Bacteria</taxon>
        <taxon>Pseudomonadati</taxon>
        <taxon>Pseudomonadota</taxon>
        <taxon>Alphaproteobacteria</taxon>
        <taxon>Rhodospirillales</taxon>
        <taxon>Rhodospirillaceae</taxon>
        <taxon>Pararhodospirillum</taxon>
    </lineage>
</organism>
<sequence length="260" mass="27356">MIPAAGFARIDLENVGVVLDGRPVLANVTASLGAPGLVGLIGPNGAGKTTLLRALAGLVASQGRVLMNGQPLARLSPAERARQVAYLAQERAVHWPLSVREVVALGRLPHRGQGHDDQAAIDRALDETGVRAFADRPIGHLSGGERARVLLARALAVEAPVLLADEPVAALDPHHQLAMMGLLRRHAEAGALVMVVVHDLISAARFCHRLILLDRGGVVADGPPDAVLTEPTLATHYRVRAVFPQVGTQALPLAWETLGP</sequence>
<feature type="domain" description="ABC transporter" evidence="6">
    <location>
        <begin position="10"/>
        <end position="240"/>
    </location>
</feature>
<dbReference type="Proteomes" id="UP000321567">
    <property type="component" value="Unassembled WGS sequence"/>
</dbReference>
<evidence type="ECO:0000313" key="7">
    <source>
        <dbReference type="EMBL" id="GEO80774.1"/>
    </source>
</evidence>
<evidence type="ECO:0000256" key="4">
    <source>
        <dbReference type="ARBA" id="ARBA00022967"/>
    </source>
</evidence>